<comment type="similarity">
    <text evidence="2 5">Belongs to the glycosyl hydrolase 72 family.</text>
</comment>
<dbReference type="GO" id="GO:0042124">
    <property type="term" value="F:1,3-beta-glucanosyltransferase activity"/>
    <property type="evidence" value="ECO:0007669"/>
    <property type="project" value="TreeGrafter"/>
</dbReference>
<protein>
    <recommendedName>
        <fullName evidence="5">1,3-beta-glucanosyltransferase</fullName>
        <ecNumber evidence="5">2.4.1.-</ecNumber>
    </recommendedName>
</protein>
<dbReference type="PANTHER" id="PTHR31468">
    <property type="entry name" value="1,3-BETA-GLUCANOSYLTRANSFERASE GAS1"/>
    <property type="match status" value="1"/>
</dbReference>
<evidence type="ECO:0000256" key="6">
    <source>
        <dbReference type="SAM" id="MobiDB-lite"/>
    </source>
</evidence>
<dbReference type="Gene3D" id="3.20.20.80">
    <property type="entry name" value="Glycosidases"/>
    <property type="match status" value="1"/>
</dbReference>
<dbReference type="Proteomes" id="UP000077069">
    <property type="component" value="Unassembled WGS sequence"/>
</dbReference>
<dbReference type="GeneID" id="28759331"/>
<name>A0A177BYN8_9PLEO</name>
<keyword evidence="8" id="KW-1185">Reference proteome</keyword>
<feature type="region of interest" description="Disordered" evidence="6">
    <location>
        <begin position="302"/>
        <end position="332"/>
    </location>
</feature>
<dbReference type="GO" id="GO:0005886">
    <property type="term" value="C:plasma membrane"/>
    <property type="evidence" value="ECO:0007669"/>
    <property type="project" value="UniProtKB-SubCell"/>
</dbReference>
<dbReference type="RefSeq" id="XP_018030446.1">
    <property type="nucleotide sequence ID" value="XM_018175845.1"/>
</dbReference>
<dbReference type="SUPFAM" id="SSF51445">
    <property type="entry name" value="(Trans)glycosidases"/>
    <property type="match status" value="1"/>
</dbReference>
<sequence length="438" mass="47469">MFTMRLALLASTALTAVSAIDTISVKGAKFFTKSGDQFFVKGIAYQLVPDDPLIDNTQCKLDSDLMKSIGTNSIRVYHVDPSADHDDCMKTFADAGIYIWLDLDTFDTQIEQTRPQWNQTQLDRFSAVMDTFHKYDNLAGFFVGNEVLTTGDGSVAAPYVKAAARDLKAYRDKKNYRNIPVGYSAADIATLRPMLQNYLACGDNASEALDFYSLNAYSWCGDSTFQQSGYVDLIKNVTNVDYNIPIFLSETGCIKPRPRDWADQEAIFGPDMIDNWSGSIVYEWINEANEYGIVSYGEKVDPASPGAPPDGFPRSGTPTPMSPEFPNLSSRWKTLTPTGVKASAYNPKLTAPPCPAFTSNVWEVDAKSEMPTIGQTYQAQQSGASKTGSGASAGPTSQGSASASPSADKGAASTVSTWGLQSMGLGFVAMVAGFCIWL</sequence>
<comment type="subcellular location">
    <subcellularLocation>
        <location evidence="1 5">Cell membrane</location>
        <topology evidence="1 5">Lipid-anchor</topology>
        <topology evidence="1 5">GPI-anchor</topology>
    </subcellularLocation>
</comment>
<feature type="signal peptide" evidence="5">
    <location>
        <begin position="1"/>
        <end position="19"/>
    </location>
</feature>
<dbReference type="EC" id="2.4.1.-" evidence="5"/>
<reference evidence="7 8" key="1">
    <citation type="submission" date="2016-05" db="EMBL/GenBank/DDBJ databases">
        <title>Comparative analysis of secretome profiles of manganese(II)-oxidizing ascomycete fungi.</title>
        <authorList>
            <consortium name="DOE Joint Genome Institute"/>
            <person name="Zeiner C.A."/>
            <person name="Purvine S.O."/>
            <person name="Zink E.M."/>
            <person name="Wu S."/>
            <person name="Pasa-Tolic L."/>
            <person name="Chaput D.L."/>
            <person name="Haridas S."/>
            <person name="Grigoriev I.V."/>
            <person name="Santelli C.M."/>
            <person name="Hansel C.M."/>
        </authorList>
    </citation>
    <scope>NUCLEOTIDE SEQUENCE [LARGE SCALE GENOMIC DNA]</scope>
    <source>
        <strain evidence="7 8">AP3s5-JAC2a</strain>
    </source>
</reference>
<evidence type="ECO:0000256" key="4">
    <source>
        <dbReference type="ARBA" id="ARBA00023180"/>
    </source>
</evidence>
<feature type="region of interest" description="Disordered" evidence="6">
    <location>
        <begin position="376"/>
        <end position="411"/>
    </location>
</feature>
<keyword evidence="3 5" id="KW-0732">Signal</keyword>
<gene>
    <name evidence="7" type="ORF">CC84DRAFT_1129989</name>
</gene>
<dbReference type="GO" id="GO:0071970">
    <property type="term" value="P:fungal-type cell wall (1-&gt;3)-beta-D-glucan biosynthetic process"/>
    <property type="evidence" value="ECO:0007669"/>
    <property type="project" value="TreeGrafter"/>
</dbReference>
<dbReference type="InterPro" id="IPR017853">
    <property type="entry name" value="GH"/>
</dbReference>
<dbReference type="InParanoid" id="A0A177BYN8"/>
<accession>A0A177BYN8</accession>
<dbReference type="AlphaFoldDB" id="A0A177BYN8"/>
<keyword evidence="5" id="KW-0336">GPI-anchor</keyword>
<dbReference type="GO" id="GO:0031505">
    <property type="term" value="P:fungal-type cell wall organization"/>
    <property type="evidence" value="ECO:0007669"/>
    <property type="project" value="TreeGrafter"/>
</dbReference>
<dbReference type="OrthoDB" id="421038at2759"/>
<keyword evidence="4" id="KW-0325">Glycoprotein</keyword>
<keyword evidence="5" id="KW-0449">Lipoprotein</keyword>
<comment type="function">
    <text evidence="5">Splits internally a 1,3-beta-glucan molecule and transfers the newly generated reducing end (the donor) to the non-reducing end of another 1,3-beta-glucan molecule (the acceptor) forming a 1,3-beta linkage, resulting in the elongation of 1,3-beta-glucan chains in the cell wall.</text>
</comment>
<dbReference type="Pfam" id="PF03198">
    <property type="entry name" value="Glyco_hydro_72"/>
    <property type="match status" value="1"/>
</dbReference>
<feature type="chain" id="PRO_5007948920" description="1,3-beta-glucanosyltransferase" evidence="5">
    <location>
        <begin position="20"/>
        <end position="438"/>
    </location>
</feature>
<dbReference type="InterPro" id="IPR004886">
    <property type="entry name" value="Glucanosyltransferase"/>
</dbReference>
<evidence type="ECO:0000256" key="2">
    <source>
        <dbReference type="ARBA" id="ARBA00007528"/>
    </source>
</evidence>
<evidence type="ECO:0000256" key="1">
    <source>
        <dbReference type="ARBA" id="ARBA00004609"/>
    </source>
</evidence>
<organism evidence="7 8">
    <name type="scientific">Paraphaeosphaeria sporulosa</name>
    <dbReference type="NCBI Taxonomy" id="1460663"/>
    <lineage>
        <taxon>Eukaryota</taxon>
        <taxon>Fungi</taxon>
        <taxon>Dikarya</taxon>
        <taxon>Ascomycota</taxon>
        <taxon>Pezizomycotina</taxon>
        <taxon>Dothideomycetes</taxon>
        <taxon>Pleosporomycetidae</taxon>
        <taxon>Pleosporales</taxon>
        <taxon>Massarineae</taxon>
        <taxon>Didymosphaeriaceae</taxon>
        <taxon>Paraphaeosphaeria</taxon>
    </lineage>
</organism>
<dbReference type="PANTHER" id="PTHR31468:SF8">
    <property type="entry name" value="1,3-BETA-GLUCANOSYLTRANSFERASE GAS2"/>
    <property type="match status" value="1"/>
</dbReference>
<dbReference type="GO" id="GO:0098552">
    <property type="term" value="C:side of membrane"/>
    <property type="evidence" value="ECO:0007669"/>
    <property type="project" value="UniProtKB-KW"/>
</dbReference>
<dbReference type="EMBL" id="KV441560">
    <property type="protein sequence ID" value="OAG00081.1"/>
    <property type="molecule type" value="Genomic_DNA"/>
</dbReference>
<evidence type="ECO:0000313" key="7">
    <source>
        <dbReference type="EMBL" id="OAG00081.1"/>
    </source>
</evidence>
<keyword evidence="5" id="KW-0472">Membrane</keyword>
<evidence type="ECO:0000313" key="8">
    <source>
        <dbReference type="Proteomes" id="UP000077069"/>
    </source>
</evidence>
<keyword evidence="5" id="KW-0808">Transferase</keyword>
<evidence type="ECO:0000256" key="3">
    <source>
        <dbReference type="ARBA" id="ARBA00022729"/>
    </source>
</evidence>
<evidence type="ECO:0000256" key="5">
    <source>
        <dbReference type="RuleBase" id="RU361209"/>
    </source>
</evidence>
<feature type="compositionally biased region" description="Low complexity" evidence="6">
    <location>
        <begin position="378"/>
        <end position="407"/>
    </location>
</feature>
<proteinExistence type="inferred from homology"/>